<evidence type="ECO:0008006" key="13">
    <source>
        <dbReference type="Google" id="ProtNLM"/>
    </source>
</evidence>
<sequence length="715" mass="83339">MSDHKKFVERNDVAVTETQLLKEKKMKHEALRQGEQRHDYKILTREPTRSFTQRDSKLQKVTTILSMTSQRKCSDEIVDTGSIVKRQSCRRNHYNAKESRNHHHKRSARISTTDSMAFGDESYLVIQGKSFLCGKEREQTPPSSSNEPNDVRRIIPGILDSPKKSTQDTLPVISGPFFRPWSKEKRERKKLNSDPEERQTSKREIFNLQEILAEVEEIWQANIESHTGEEFIPLVMQCKVFDATLQGMGLPSNEGRENPYNFKESDEECESTITVNPYHNEQFLSKKSLRKRVMSYYDHGGLIGPFESIFGENFNRKRPGNKIQFMRSFSETKSGTFPYAVPHFRLPLLPSSRNELVRIAKVLTRCKLLPWQLQDMQNQSSKAKERFARKPKNREDVKGGISFSERSCRKTELQLPLRRDTILNSGSKDDDLVIFYNRVPKTGSTSFMGVVYDLCSKNKFYALHLNVSRNAHVISLPDQMRFARNITTWKEKMPAVYHGHLAYVEFERLGVYKRPLYINIVRRPLDRLVSYYYFLRFGDTFRPYLRRMKQGDKENFDECVERGHPDCKPEKLWLQIPFFCGHAPQCWSPGNKWALDQAKRNLVEKYLLVGTTEEIGDFVAILEATIPRIFKGATKLFNEGGKSHLRKTTSKKPLEQSTIQYFEQSKIWKMENEFYEFANKVFQTAKKRALTSKSGLPEATGKQFFYEKIRPKEPS</sequence>
<evidence type="ECO:0000256" key="3">
    <source>
        <dbReference type="ARBA" id="ARBA00022679"/>
    </source>
</evidence>
<organism evidence="11 12">
    <name type="scientific">Porites evermanni</name>
    <dbReference type="NCBI Taxonomy" id="104178"/>
    <lineage>
        <taxon>Eukaryota</taxon>
        <taxon>Metazoa</taxon>
        <taxon>Cnidaria</taxon>
        <taxon>Anthozoa</taxon>
        <taxon>Hexacorallia</taxon>
        <taxon>Scleractinia</taxon>
        <taxon>Fungiina</taxon>
        <taxon>Poritidae</taxon>
        <taxon>Porites</taxon>
    </lineage>
</organism>
<dbReference type="InterPro" id="IPR027417">
    <property type="entry name" value="P-loop_NTPase"/>
</dbReference>
<keyword evidence="9" id="KW-1015">Disulfide bond</keyword>
<evidence type="ECO:0000256" key="10">
    <source>
        <dbReference type="ARBA" id="ARBA00023180"/>
    </source>
</evidence>
<keyword evidence="8" id="KW-0472">Membrane</keyword>
<dbReference type="Pfam" id="PF03567">
    <property type="entry name" value="Sulfotransfer_2"/>
    <property type="match status" value="1"/>
</dbReference>
<evidence type="ECO:0000256" key="1">
    <source>
        <dbReference type="ARBA" id="ARBA00004323"/>
    </source>
</evidence>
<dbReference type="Proteomes" id="UP001159427">
    <property type="component" value="Unassembled WGS sequence"/>
</dbReference>
<keyword evidence="4" id="KW-0812">Transmembrane</keyword>
<keyword evidence="12" id="KW-1185">Reference proteome</keyword>
<comment type="similarity">
    <text evidence="2">Belongs to the sulfotransferase 3 family.</text>
</comment>
<evidence type="ECO:0000256" key="6">
    <source>
        <dbReference type="ARBA" id="ARBA00022989"/>
    </source>
</evidence>
<evidence type="ECO:0000313" key="12">
    <source>
        <dbReference type="Proteomes" id="UP001159427"/>
    </source>
</evidence>
<dbReference type="InterPro" id="IPR005331">
    <property type="entry name" value="Sulfotransferase"/>
</dbReference>
<keyword evidence="10" id="KW-0325">Glycoprotein</keyword>
<protein>
    <recommendedName>
        <fullName evidence="13">Heparan sulfate 2-O-sulfotransferase 1</fullName>
    </recommendedName>
</protein>
<keyword evidence="5" id="KW-0735">Signal-anchor</keyword>
<comment type="caution">
    <text evidence="11">The sequence shown here is derived from an EMBL/GenBank/DDBJ whole genome shotgun (WGS) entry which is preliminary data.</text>
</comment>
<dbReference type="InterPro" id="IPR007734">
    <property type="entry name" value="Heparan_SO4_2-O-STrfase"/>
</dbReference>
<proteinExistence type="inferred from homology"/>
<comment type="subcellular location">
    <subcellularLocation>
        <location evidence="1">Golgi apparatus membrane</location>
        <topology evidence="1">Single-pass type II membrane protein</topology>
    </subcellularLocation>
</comment>
<keyword evidence="3" id="KW-0808">Transferase</keyword>
<evidence type="ECO:0000256" key="4">
    <source>
        <dbReference type="ARBA" id="ARBA00022692"/>
    </source>
</evidence>
<evidence type="ECO:0000256" key="5">
    <source>
        <dbReference type="ARBA" id="ARBA00022968"/>
    </source>
</evidence>
<evidence type="ECO:0000256" key="2">
    <source>
        <dbReference type="ARBA" id="ARBA00010569"/>
    </source>
</evidence>
<evidence type="ECO:0000256" key="7">
    <source>
        <dbReference type="ARBA" id="ARBA00023034"/>
    </source>
</evidence>
<evidence type="ECO:0000256" key="8">
    <source>
        <dbReference type="ARBA" id="ARBA00023136"/>
    </source>
</evidence>
<evidence type="ECO:0000313" key="11">
    <source>
        <dbReference type="EMBL" id="CAH3023417.1"/>
    </source>
</evidence>
<dbReference type="SUPFAM" id="SSF52540">
    <property type="entry name" value="P-loop containing nucleoside triphosphate hydrolases"/>
    <property type="match status" value="1"/>
</dbReference>
<dbReference type="PANTHER" id="PTHR12129:SF17">
    <property type="entry name" value="HEPARAN SULFATE 2-O-SULFOTRANSFERASE 1"/>
    <property type="match status" value="1"/>
</dbReference>
<reference evidence="11 12" key="1">
    <citation type="submission" date="2022-05" db="EMBL/GenBank/DDBJ databases">
        <authorList>
            <consortium name="Genoscope - CEA"/>
            <person name="William W."/>
        </authorList>
    </citation>
    <scope>NUCLEOTIDE SEQUENCE [LARGE SCALE GENOMIC DNA]</scope>
</reference>
<name>A0ABN8M5I3_9CNID</name>
<keyword evidence="6" id="KW-1133">Transmembrane helix</keyword>
<accession>A0ABN8M5I3</accession>
<evidence type="ECO:0000256" key="9">
    <source>
        <dbReference type="ARBA" id="ARBA00023157"/>
    </source>
</evidence>
<dbReference type="Gene3D" id="3.40.50.300">
    <property type="entry name" value="P-loop containing nucleotide triphosphate hydrolases"/>
    <property type="match status" value="1"/>
</dbReference>
<keyword evidence="7" id="KW-0333">Golgi apparatus</keyword>
<gene>
    <name evidence="11" type="ORF">PEVE_00019285</name>
</gene>
<dbReference type="EMBL" id="CALNXI010000260">
    <property type="protein sequence ID" value="CAH3023417.1"/>
    <property type="molecule type" value="Genomic_DNA"/>
</dbReference>
<dbReference type="PANTHER" id="PTHR12129">
    <property type="entry name" value="HEPARAN SULFATE 2-O-SULFOTRANSFERASE"/>
    <property type="match status" value="1"/>
</dbReference>